<dbReference type="PANTHER" id="PTHR45725">
    <property type="entry name" value="FORMIN HOMOLOGY 2 FAMILY MEMBER"/>
    <property type="match status" value="1"/>
</dbReference>
<dbReference type="InterPro" id="IPR042201">
    <property type="entry name" value="FH2_Formin_sf"/>
</dbReference>
<dbReference type="PROSITE" id="PS51444">
    <property type="entry name" value="FH2"/>
    <property type="match status" value="1"/>
</dbReference>
<dbReference type="KEGG" id="prel:PRELSG_1000600"/>
<keyword evidence="4" id="KW-1185">Reference proteome</keyword>
<feature type="region of interest" description="Disordered" evidence="1">
    <location>
        <begin position="1087"/>
        <end position="1136"/>
    </location>
</feature>
<feature type="region of interest" description="Disordered" evidence="1">
    <location>
        <begin position="1816"/>
        <end position="1842"/>
    </location>
</feature>
<dbReference type="Gene3D" id="1.25.40.10">
    <property type="entry name" value="Tetratricopeptide repeat domain"/>
    <property type="match status" value="1"/>
</dbReference>
<dbReference type="OMA" id="ILICKCY"/>
<feature type="compositionally biased region" description="Basic and acidic residues" evidence="1">
    <location>
        <begin position="1098"/>
        <end position="1127"/>
    </location>
</feature>
<evidence type="ECO:0000313" key="3">
    <source>
        <dbReference type="EMBL" id="CRH00354.1"/>
    </source>
</evidence>
<proteinExistence type="predicted"/>
<evidence type="ECO:0000256" key="1">
    <source>
        <dbReference type="SAM" id="MobiDB-lite"/>
    </source>
</evidence>
<dbReference type="InterPro" id="IPR051425">
    <property type="entry name" value="Formin_Homology"/>
</dbReference>
<feature type="region of interest" description="Disordered" evidence="1">
    <location>
        <begin position="2077"/>
        <end position="2115"/>
    </location>
</feature>
<feature type="domain" description="FH2" evidence="2">
    <location>
        <begin position="2122"/>
        <end position="2522"/>
    </location>
</feature>
<feature type="region of interest" description="Disordered" evidence="1">
    <location>
        <begin position="858"/>
        <end position="886"/>
    </location>
</feature>
<organism evidence="3 4">
    <name type="scientific">Plasmodium relictum</name>
    <dbReference type="NCBI Taxonomy" id="85471"/>
    <lineage>
        <taxon>Eukaryota</taxon>
        <taxon>Sar</taxon>
        <taxon>Alveolata</taxon>
        <taxon>Apicomplexa</taxon>
        <taxon>Aconoidasida</taxon>
        <taxon>Haemosporida</taxon>
        <taxon>Plasmodiidae</taxon>
        <taxon>Plasmodium</taxon>
        <taxon>Plasmodium (Haemamoeba)</taxon>
    </lineage>
</organism>
<sequence>MENKTITLATINDIENGKNVDTLSMITKMDLKLNNSKNGNTTKIRNINFEDSLKMNEEQIKVKEAVFILQNLENFNYSISYSEIQNIRNDLRLFAVNSYHDKKYSDCLIQAIHSYMIAKKYYSKFYGFYLTGDMSTELILICKCYVLIEKYEEGKKYLQELKFLIDNTLLYTHKKGIINEQQQKKENEQSSNVKNEISNIKNLDSNYEEPIILCGIEVLSNILYIFADLLSLYKENEEAEKYFLKYLYIIEKTFNIDSLNYSDALNDVCSYYIKNREYVKALATCEQILEIRKKYFGDYDSESPSEVIADCYCNLGLLLRLLGNSIESLHKYLIAVDMRMRIHKTRYTIEVQDILFSFAIIMHQLNNFKISLQLYKEVYSFYKNYYGPDDINTTIAFKLIEELEKDIMKKSDRNETNANLEDYMGNINEKSIRDNKMDKNCNSFNEKLKNIPKSGDIDPNLIENLMNERILINTKNPYKNLGDKKTLLTLEGNFRYNDLSYCSIDAYKHMQSNKEFEIVKSSFFTTSSINRIKSLYADSWKNTLIPSTYILPFVETKLVDEKLVQLSECKDFQNAIIFKRKILPIVNIPLIERGYVKLENDEPIMICNEDAKVLLNEWNIKEPFVDSQGNVVSKYEGFDEEFHMFISILDENNDIMLGFYNNPLLVPNPAIYHCIILSDPSYFDRYNRSHGLYSYNTLQTNNKKSKDMKNVDFKDLDKDNLHVYSNADSSDSKDNSESIKNSGEINSNSIFDSLKSIEKDIENAEIKNNIINKKYLLSDTELFNKNKTSDIMKEHVPKDGYTMEANISKPKIMLKMEKVPKNILGSNLMSNLNKKKSINELMKKPIIKSSSSTINKVDTDISKENSDKNQDDFDSSKNDIKSKSFSQMKHDNIIESKISDAKSTLKKNSKSSMDLNKKKNSFKEKKHIFKMKNNNSTRLFSKEKYVLKKFSKLTTSSKSTNEKSKLLNYKNSVIVDTLEKSNRIIKFKKEPIVKSSIDQNIKLDLQNNMKKITEFDTNNFKREIYYDEFPSNNYTNSINLSFDDDKETVASYGEYQKNKKVYSSNKYTRENKYFRLKSHLINKNKKRNKNKIFPLNEENDRNVEGFSDRNDKSFSENDSEKNTKDDNIIYNENNNESNDEDIVDLYKVFDVNLSSDNSNHELDLNYLKEKENNPKHNSYSIIKYINNKKNEKMKESKNHISSNHTISENSENEKNFDIKNVNLNEIQNKAINYNAKSSEFLLKNKIKNIKNIKNSDILFKFDFNKEESFSNENSLSERNSRSNEIDKKNLANDIYLDHLKLNDKRVKKMLEDNESSTSSVLHSENKKIINLENSKENKLNIHLTKKEFFLKNKDRCTFKNNNLKKIDANVEEILLSENEEFYDEFIKNTKIDEEKFFFDTEKNKNFLKDNENIILYKNEHINTNNDDKSDVMSHKNGKREIDDESNSFDKIFEDNNTNDSCNGEATYLEKVKNKIIDDSQRGILADNLFLSSSIEELDSNLVTNKYKSNDLNSVRSEIQNNSKINNVIDNSQEDISLFAGSDIYNEKKHLKSNDYNCSEKEDNIKLDENYYINMKKNEENKLKREDKLKLDETNKIKMNSYDNVVHYDNQIHVKNSHIKNEKEKNKEEIKTNFSLDKYECSNLINSIKNIDNINYTEGICNINSITDFAKVNHFDNDIYNIDNTDNVNHLNNKKKKKKKKYFLPLNKKTHILKLFSYFTKKKSKKKEKLEMCNGYVNYIPFNKEGSMHMISNSVNDMSLENNNAIFLNKLDNTSLKKKKKKFLSESIHGMEKPKLSLKTKNLTLKKLIMMKKDSPIMKNNDEKNEPLSRSSSIIKSERKENKSGTILKQLSKDNIIKADLNEEEKVVINNIKNTIKKESTEDNKTKGVFKNIPKSIINKKENNENTMKSTKAENGIKENIDNNNNDEVKIAKNINDKLSFDLLKKIKFCKIGFENDDSLGTLPVVHLLDNDKKLIAIVPWQIDLTSFTLAKSSIEEETVRKLGLMSRKLELTIDERKKDIEKETKLLSGEGLKELGLLRTSGISKDSIHGEGLITGIDVNALKTAYRIEKKSEPKEKVVKVSKETPKSTKTKGGKKEPPKFMKGPPKNIKGGPILGKGKVAKMKNVKDEGKTKRFFWEALFEDDIKGTLFEEKKDLIKKIAIEKENVEKCFAKAVSKKEETKESKIKKPKVIQLLPDSKREYNMSIALSKFNNYTFKEIRDAIMDLNPEILNLDNTEVLMQYVPTSEEIEIVKEYINSNGDLNLVDKPEQYVSALIGVPLLKQRLESHYFALSFKENYENTLNPLESILESCEAIKNSTNLFTILFTILNVGNTLNYGDTQRGNASGFKLTTLSKLNDIRSSTRPIKTLLQYICEIIYEKNAETLNIIDELRCIEKVTKTEKQTIDSLLQKLKLGSNKIKNVLEQAKKNPSDPLYEALTEFYYSIEPKIVELESFYDQTFSVFKEVAIYLGYKEKEVSTIQVHVFFKELWNFIQSVEFNRKTLNEAVIKKLKKQEQALATEKQGISSNKKQNFTIIKKKAKEPTAKPTKKTFKIF</sequence>
<feature type="compositionally biased region" description="Basic and acidic residues" evidence="1">
    <location>
        <begin position="1816"/>
        <end position="1826"/>
    </location>
</feature>
<dbReference type="EMBL" id="LN835305">
    <property type="protein sequence ID" value="CRH00354.1"/>
    <property type="molecule type" value="Genomic_DNA"/>
</dbReference>
<dbReference type="InterPro" id="IPR015425">
    <property type="entry name" value="FH2_Formin"/>
</dbReference>
<dbReference type="Gene3D" id="1.20.58.2220">
    <property type="entry name" value="Formin, FH2 domain"/>
    <property type="match status" value="1"/>
</dbReference>
<dbReference type="InterPro" id="IPR011990">
    <property type="entry name" value="TPR-like_helical_dom_sf"/>
</dbReference>
<dbReference type="Pfam" id="PF02181">
    <property type="entry name" value="FH2"/>
    <property type="match status" value="1"/>
</dbReference>
<dbReference type="SUPFAM" id="SSF48452">
    <property type="entry name" value="TPR-like"/>
    <property type="match status" value="1"/>
</dbReference>
<dbReference type="OrthoDB" id="1668162at2759"/>
<feature type="compositionally biased region" description="Basic and acidic residues" evidence="1">
    <location>
        <begin position="2077"/>
        <end position="2087"/>
    </location>
</feature>
<dbReference type="SMART" id="SM00498">
    <property type="entry name" value="FH2"/>
    <property type="match status" value="1"/>
</dbReference>
<feature type="region of interest" description="Disordered" evidence="1">
    <location>
        <begin position="896"/>
        <end position="915"/>
    </location>
</feature>
<evidence type="ECO:0000313" key="4">
    <source>
        <dbReference type="Proteomes" id="UP000220158"/>
    </source>
</evidence>
<reference evidence="3 4" key="1">
    <citation type="submission" date="2015-04" db="EMBL/GenBank/DDBJ databases">
        <authorList>
            <consortium name="Pathogen Informatics"/>
        </authorList>
    </citation>
    <scope>NUCLEOTIDE SEQUENCE [LARGE SCALE GENOMIC DNA]</scope>
    <source>
        <strain evidence="3 4">SGS1</strain>
    </source>
</reference>
<dbReference type="Proteomes" id="UP000220158">
    <property type="component" value="Chromosome 10"/>
</dbReference>
<dbReference type="SUPFAM" id="SSF101447">
    <property type="entry name" value="Formin homology 2 domain (FH2 domain)"/>
    <property type="match status" value="1"/>
</dbReference>
<evidence type="ECO:0000259" key="2">
    <source>
        <dbReference type="PROSITE" id="PS51444"/>
    </source>
</evidence>
<accession>A0A1J1HA93</accession>
<protein>
    <submittedName>
        <fullName evidence="3">Formin 1, putative</fullName>
    </submittedName>
</protein>
<gene>
    <name evidence="3" type="ORF">PRELSG_1000600</name>
</gene>
<dbReference type="GeneID" id="39736471"/>
<name>A0A1J1HA93_PLARL</name>
<dbReference type="PANTHER" id="PTHR45725:SF1">
    <property type="entry name" value="DISHEVELLED ASSOCIATED ACTIVATOR OF MORPHOGENESIS, ISOFORM D"/>
    <property type="match status" value="1"/>
</dbReference>
<dbReference type="RefSeq" id="XP_028533357.1">
    <property type="nucleotide sequence ID" value="XM_028676916.1"/>
</dbReference>
<dbReference type="VEuPathDB" id="PlasmoDB:PRELSG_1000600"/>